<evidence type="ECO:0000313" key="1">
    <source>
        <dbReference type="Proteomes" id="UP000887574"/>
    </source>
</evidence>
<reference evidence="2" key="1">
    <citation type="submission" date="2022-11" db="UniProtKB">
        <authorList>
            <consortium name="WormBaseParasite"/>
        </authorList>
    </citation>
    <scope>IDENTIFICATION</scope>
</reference>
<sequence length="75" mass="8840">MEEKMASMEDLEAYAINTLCDQNWWVPSRSADRRWGQHNKFCCMENMAQCKMSDVLRAREDELDKETATENPRGH</sequence>
<dbReference type="WBParaSite" id="jg535">
    <property type="protein sequence ID" value="jg535"/>
    <property type="gene ID" value="jg535"/>
</dbReference>
<accession>A0A915EE14</accession>
<protein>
    <submittedName>
        <fullName evidence="2">Uncharacterized protein</fullName>
    </submittedName>
</protein>
<keyword evidence="1" id="KW-1185">Reference proteome</keyword>
<name>A0A915EE14_9BILA</name>
<proteinExistence type="predicted"/>
<dbReference type="Proteomes" id="UP000887574">
    <property type="component" value="Unplaced"/>
</dbReference>
<organism evidence="1 2">
    <name type="scientific">Ditylenchus dipsaci</name>
    <dbReference type="NCBI Taxonomy" id="166011"/>
    <lineage>
        <taxon>Eukaryota</taxon>
        <taxon>Metazoa</taxon>
        <taxon>Ecdysozoa</taxon>
        <taxon>Nematoda</taxon>
        <taxon>Chromadorea</taxon>
        <taxon>Rhabditida</taxon>
        <taxon>Tylenchina</taxon>
        <taxon>Tylenchomorpha</taxon>
        <taxon>Sphaerularioidea</taxon>
        <taxon>Anguinidae</taxon>
        <taxon>Anguininae</taxon>
        <taxon>Ditylenchus</taxon>
    </lineage>
</organism>
<evidence type="ECO:0000313" key="2">
    <source>
        <dbReference type="WBParaSite" id="jg535"/>
    </source>
</evidence>
<dbReference type="AlphaFoldDB" id="A0A915EE14"/>